<accession>A0ABQ7JCN6</accession>
<name>A0ABQ7JCN6_9APIC</name>
<dbReference type="PANTHER" id="PTHR44163:SF1">
    <property type="entry name" value="U3 SMALL NUCLEOLAR RNA-ASSOCIATED PROTEIN 4 HOMOLOG"/>
    <property type="match status" value="1"/>
</dbReference>
<dbReference type="InterPro" id="IPR001680">
    <property type="entry name" value="WD40_rpt"/>
</dbReference>
<comment type="caution">
    <text evidence="2">The sequence shown here is derived from an EMBL/GenBank/DDBJ whole genome shotgun (WGS) entry which is preliminary data.</text>
</comment>
<protein>
    <submittedName>
        <fullName evidence="2">Uncharacterized protein</fullName>
    </submittedName>
</protein>
<dbReference type="EMBL" id="JADAQX010000139">
    <property type="protein sequence ID" value="KAF8821719.1"/>
    <property type="molecule type" value="Genomic_DNA"/>
</dbReference>
<dbReference type="Pfam" id="PF00400">
    <property type="entry name" value="WD40"/>
    <property type="match status" value="1"/>
</dbReference>
<gene>
    <name evidence="2" type="ORF">IE077_001684</name>
</gene>
<dbReference type="SUPFAM" id="SSF50978">
    <property type="entry name" value="WD40 repeat-like"/>
    <property type="match status" value="2"/>
</dbReference>
<evidence type="ECO:0000256" key="1">
    <source>
        <dbReference type="SAM" id="MobiDB-lite"/>
    </source>
</evidence>
<reference evidence="2 3" key="1">
    <citation type="journal article" date="2020" name="bioRxiv">
        <title>Metabolic contributions of an alphaproteobacterial endosymbiont in the apicomplexan Cardiosporidium cionae.</title>
        <authorList>
            <person name="Hunter E.S."/>
            <person name="Paight C.J."/>
            <person name="Lane C.E."/>
        </authorList>
    </citation>
    <scope>NUCLEOTIDE SEQUENCE [LARGE SCALE GENOMIC DNA]</scope>
    <source>
        <strain evidence="2">ESH_2018</strain>
    </source>
</reference>
<dbReference type="Gene3D" id="2.130.10.10">
    <property type="entry name" value="YVTN repeat-like/Quinoprotein amine dehydrogenase"/>
    <property type="match status" value="2"/>
</dbReference>
<dbReference type="InterPro" id="IPR036322">
    <property type="entry name" value="WD40_repeat_dom_sf"/>
</dbReference>
<dbReference type="PANTHER" id="PTHR44163">
    <property type="entry name" value="U3 SMALL NUCLEOLAR RNA-ASSOCIATED PROTEIN 4 HOMOLOG"/>
    <property type="match status" value="1"/>
</dbReference>
<proteinExistence type="predicted"/>
<dbReference type="InterPro" id="IPR015943">
    <property type="entry name" value="WD40/YVTN_repeat-like_dom_sf"/>
</dbReference>
<dbReference type="Proteomes" id="UP000823046">
    <property type="component" value="Unassembled WGS sequence"/>
</dbReference>
<feature type="region of interest" description="Disordered" evidence="1">
    <location>
        <begin position="627"/>
        <end position="646"/>
    </location>
</feature>
<dbReference type="SMART" id="SM00320">
    <property type="entry name" value="WD40"/>
    <property type="match status" value="7"/>
</dbReference>
<keyword evidence="3" id="KW-1185">Reference proteome</keyword>
<sequence>MKFLEWSPLGIDVVKFSPKGEWVAVGHNNAEICIRCSNSWHCYISLPGDSKASIRTICWVEKQHSSAPSRGNLGNYTLISAGLDGFILVWNLQNFKVKQRICSSGGAVFDACVSPNNSLLAAACDNGTITLFRLIDDELLFYKSLTKHPGRILSVCWLSDDVLFGGTSTSTIHRYQIKGGYSDTKLQVDKLSSNKSTNASSSKVQIWCTLCLPLSERLVSGDSTGKVTFWDVKTCTVISVFHEHQADVLSLAASADELCVISGGVEGKITAYAVTNVGMNWFVTGFKYPHKHDIRSISLSPSGQLAIGGIDPTLCLFENIATLSDLTKRPLRLPPIPTNVSRWISFSSVERLVAFQQRDCIEYLMENSESVYSKPIKTAVIRLKDSAQITCSDLTADGQLVAVANSNGIRLFGLNLVELEVGEIECERLQHLSPYTLKFLNNDSLILKAQLPAFDGDERSVCMTFHPSRNEIAVFGSLHSYYIYNLEQLGIMRGKYTADYISQIPRHYLSSTDGPISKVVWLDSQASDNVVGPVTSPQSFLLCQTATALCTVSLNESEMEVAFNKSDEQVSSSQSRKWRRLMRNEDFQVLSLVNSRFIPSSLRNASRVFTSSLSDIPMSSYESSPSHQNYYCNDSHEPAENSVKSGCNAENHTLQRSDDSIPSSNLVLAQRMSVSETSSLSDSISTSLKRNYRTKQRYYVDRRFKFLLNIDVVAQVHVQGFLKALSTENLVLMDSADGNFRDPHIGQASSKLTGDNNLLPDAQQMKPVLFLFSVSNNEIKSSLPPVYNAKRYAI</sequence>
<organism evidence="2 3">
    <name type="scientific">Cardiosporidium cionae</name>
    <dbReference type="NCBI Taxonomy" id="476202"/>
    <lineage>
        <taxon>Eukaryota</taxon>
        <taxon>Sar</taxon>
        <taxon>Alveolata</taxon>
        <taxon>Apicomplexa</taxon>
        <taxon>Aconoidasida</taxon>
        <taxon>Nephromycida</taxon>
        <taxon>Cardiosporidium</taxon>
    </lineage>
</organism>
<dbReference type="InterPro" id="IPR046351">
    <property type="entry name" value="UTP4"/>
</dbReference>
<evidence type="ECO:0000313" key="3">
    <source>
        <dbReference type="Proteomes" id="UP000823046"/>
    </source>
</evidence>
<evidence type="ECO:0000313" key="2">
    <source>
        <dbReference type="EMBL" id="KAF8821719.1"/>
    </source>
</evidence>